<name>A0ABP9L450_9ACTN</name>
<reference evidence="3" key="1">
    <citation type="journal article" date="2019" name="Int. J. Syst. Evol. Microbiol.">
        <title>The Global Catalogue of Microorganisms (GCM) 10K type strain sequencing project: providing services to taxonomists for standard genome sequencing and annotation.</title>
        <authorList>
            <consortium name="The Broad Institute Genomics Platform"/>
            <consortium name="The Broad Institute Genome Sequencing Center for Infectious Disease"/>
            <person name="Wu L."/>
            <person name="Ma J."/>
        </authorList>
    </citation>
    <scope>NUCLEOTIDE SEQUENCE [LARGE SCALE GENOMIC DNA]</scope>
    <source>
        <strain evidence="3">JCM 18410</strain>
    </source>
</reference>
<dbReference type="Proteomes" id="UP001500124">
    <property type="component" value="Unassembled WGS sequence"/>
</dbReference>
<organism evidence="2 3">
    <name type="scientific">Streptomyces similanensis</name>
    <dbReference type="NCBI Taxonomy" id="1274988"/>
    <lineage>
        <taxon>Bacteria</taxon>
        <taxon>Bacillati</taxon>
        <taxon>Actinomycetota</taxon>
        <taxon>Actinomycetes</taxon>
        <taxon>Kitasatosporales</taxon>
        <taxon>Streptomycetaceae</taxon>
        <taxon>Streptomyces</taxon>
    </lineage>
</organism>
<accession>A0ABP9L450</accession>
<comment type="caution">
    <text evidence="2">The sequence shown here is derived from an EMBL/GenBank/DDBJ whole genome shotgun (WGS) entry which is preliminary data.</text>
</comment>
<evidence type="ECO:0000256" key="1">
    <source>
        <dbReference type="SAM" id="MobiDB-lite"/>
    </source>
</evidence>
<keyword evidence="3" id="KW-1185">Reference proteome</keyword>
<sequence length="118" mass="13078">MSTIEEPEPSRPWRPEDGPEPAVWTWPTGDRPALRVWSAGRWRYAPVMARQDWPDGTVRYQVEVDLLGDTSVRARTYQWPQLGLRVAHGSSSTPSRAADATRQGTMPRARPGGGVAPG</sequence>
<evidence type="ECO:0000313" key="3">
    <source>
        <dbReference type="Proteomes" id="UP001500124"/>
    </source>
</evidence>
<dbReference type="EMBL" id="BAABKC010000087">
    <property type="protein sequence ID" value="GAA5070659.1"/>
    <property type="molecule type" value="Genomic_DNA"/>
</dbReference>
<protein>
    <submittedName>
        <fullName evidence="2">Uncharacterized protein</fullName>
    </submittedName>
</protein>
<proteinExistence type="predicted"/>
<feature type="region of interest" description="Disordered" evidence="1">
    <location>
        <begin position="1"/>
        <end position="26"/>
    </location>
</feature>
<feature type="region of interest" description="Disordered" evidence="1">
    <location>
        <begin position="86"/>
        <end position="118"/>
    </location>
</feature>
<gene>
    <name evidence="2" type="ORF">GCM10023336_55980</name>
</gene>
<dbReference type="RefSeq" id="WP_345670843.1">
    <property type="nucleotide sequence ID" value="NZ_BAABKC010000087.1"/>
</dbReference>
<feature type="compositionally biased region" description="Basic and acidic residues" evidence="1">
    <location>
        <begin position="8"/>
        <end position="17"/>
    </location>
</feature>
<evidence type="ECO:0000313" key="2">
    <source>
        <dbReference type="EMBL" id="GAA5070659.1"/>
    </source>
</evidence>